<dbReference type="InterPro" id="IPR027417">
    <property type="entry name" value="P-loop_NTPase"/>
</dbReference>
<evidence type="ECO:0000313" key="3">
    <source>
        <dbReference type="Proteomes" id="UP000248724"/>
    </source>
</evidence>
<feature type="domain" description="RecF/RecN/SMC N-terminal" evidence="1">
    <location>
        <begin position="1"/>
        <end position="58"/>
    </location>
</feature>
<dbReference type="AlphaFoldDB" id="A0A2W5Z7D3"/>
<sequence length="90" mass="9681">YVFDEVDAPLDDSNVMRFTRLLKRLAATQQFIVVTHNHITMAAADALHGVTSDGDGVSSVISVRFDAESGETVPEGHVVGLRQSTIRAAV</sequence>
<proteinExistence type="predicted"/>
<dbReference type="Proteomes" id="UP000248724">
    <property type="component" value="Unassembled WGS sequence"/>
</dbReference>
<comment type="caution">
    <text evidence="2">The sequence shown here is derived from an EMBL/GenBank/DDBJ whole genome shotgun (WGS) entry which is preliminary data.</text>
</comment>
<dbReference type="InterPro" id="IPR003395">
    <property type="entry name" value="RecF/RecN/SMC_N"/>
</dbReference>
<dbReference type="SUPFAM" id="SSF52540">
    <property type="entry name" value="P-loop containing nucleoside triphosphate hydrolases"/>
    <property type="match status" value="1"/>
</dbReference>
<gene>
    <name evidence="2" type="ORF">DLM65_06230</name>
</gene>
<name>A0A2W5Z7D3_9BACT</name>
<reference evidence="2 3" key="1">
    <citation type="journal article" date="2017" name="Nature">
        <title>Atmospheric trace gases support primary production in Antarctic desert surface soil.</title>
        <authorList>
            <person name="Ji M."/>
            <person name="Greening C."/>
            <person name="Vanwonterghem I."/>
            <person name="Carere C.R."/>
            <person name="Bay S.K."/>
            <person name="Steen J.A."/>
            <person name="Montgomery K."/>
            <person name="Lines T."/>
            <person name="Beardall J."/>
            <person name="van Dorst J."/>
            <person name="Snape I."/>
            <person name="Stott M.B."/>
            <person name="Hugenholtz P."/>
            <person name="Ferrari B.C."/>
        </authorList>
    </citation>
    <scope>NUCLEOTIDE SEQUENCE [LARGE SCALE GENOMIC DNA]</scope>
    <source>
        <strain evidence="2">RRmetagenome_bin12</strain>
    </source>
</reference>
<evidence type="ECO:0000313" key="2">
    <source>
        <dbReference type="EMBL" id="PZR81203.1"/>
    </source>
</evidence>
<protein>
    <recommendedName>
        <fullName evidence="1">RecF/RecN/SMC N-terminal domain-containing protein</fullName>
    </recommendedName>
</protein>
<accession>A0A2W5Z7D3</accession>
<dbReference type="Gene3D" id="3.40.50.300">
    <property type="entry name" value="P-loop containing nucleotide triphosphate hydrolases"/>
    <property type="match status" value="1"/>
</dbReference>
<evidence type="ECO:0000259" key="1">
    <source>
        <dbReference type="Pfam" id="PF02463"/>
    </source>
</evidence>
<dbReference type="Pfam" id="PF02463">
    <property type="entry name" value="SMC_N"/>
    <property type="match status" value="1"/>
</dbReference>
<dbReference type="EMBL" id="QHBU01000119">
    <property type="protein sequence ID" value="PZR81203.1"/>
    <property type="molecule type" value="Genomic_DNA"/>
</dbReference>
<organism evidence="2 3">
    <name type="scientific">Candidatus Aeolococcus gillhamiae</name>
    <dbReference type="NCBI Taxonomy" id="3127015"/>
    <lineage>
        <taxon>Bacteria</taxon>
        <taxon>Bacillati</taxon>
        <taxon>Candidatus Dormiibacterota</taxon>
        <taxon>Candidatus Dormibacteria</taxon>
        <taxon>Candidatus Aeolococcales</taxon>
        <taxon>Candidatus Aeolococcaceae</taxon>
        <taxon>Candidatus Aeolococcus</taxon>
    </lineage>
</organism>
<feature type="non-terminal residue" evidence="2">
    <location>
        <position position="1"/>
    </location>
</feature>